<dbReference type="GeneID" id="76423254"/>
<keyword evidence="1" id="KW-0812">Transmembrane</keyword>
<keyword evidence="1" id="KW-0472">Membrane</keyword>
<sequence length="78" mass="8657">MTPEFYLGLAVLVIGTLAAARPRPHTYLSRMISLEIPAWGLLLIMLAYDETLALLTFIAVTAISTFVLVRVIERRGEP</sequence>
<reference evidence="2" key="2">
    <citation type="submission" date="2019-02" db="EMBL/GenBank/DDBJ databases">
        <authorList>
            <person name="Chen S.-C."/>
            <person name="Chien H.-H."/>
            <person name="Lai M.-C."/>
        </authorList>
    </citation>
    <scope>NUCLEOTIDE SEQUENCE</scope>
    <source>
        <strain evidence="2">N2F9704</strain>
    </source>
</reference>
<feature type="transmembrane region" description="Helical" evidence="1">
    <location>
        <begin position="36"/>
        <end position="69"/>
    </location>
</feature>
<evidence type="ECO:0000256" key="1">
    <source>
        <dbReference type="SAM" id="Phobius"/>
    </source>
</evidence>
<evidence type="ECO:0000313" key="2">
    <source>
        <dbReference type="EMBL" id="QSZ66499.1"/>
    </source>
</evidence>
<dbReference type="EMBL" id="CP036172">
    <property type="protein sequence ID" value="QSZ66499.1"/>
    <property type="molecule type" value="Genomic_DNA"/>
</dbReference>
<evidence type="ECO:0000313" key="3">
    <source>
        <dbReference type="Proteomes" id="UP001042704"/>
    </source>
</evidence>
<dbReference type="Proteomes" id="UP001042704">
    <property type="component" value="Chromosome"/>
</dbReference>
<reference evidence="2" key="1">
    <citation type="journal article" date="2001" name="Int. J. Syst. Evol. Microbiol.">
        <title>Methanofollis aquaemaris sp. nov., a methanogen isolated from an aquaculture fish pond.</title>
        <authorList>
            <person name="Lai M.C."/>
            <person name="Chen S.C."/>
        </authorList>
    </citation>
    <scope>NUCLEOTIDE SEQUENCE</scope>
    <source>
        <strain evidence="2">N2F9704</strain>
    </source>
</reference>
<protein>
    <submittedName>
        <fullName evidence="2">DUF2107 domain-containing protein</fullName>
    </submittedName>
</protein>
<dbReference type="AlphaFoldDB" id="A0A8A3S3P7"/>
<proteinExistence type="predicted"/>
<keyword evidence="3" id="KW-1185">Reference proteome</keyword>
<accession>A0A8A3S3P7</accession>
<dbReference type="RefSeq" id="WP_265581842.1">
    <property type="nucleotide sequence ID" value="NZ_CP036172.1"/>
</dbReference>
<name>A0A8A3S3P7_9EURY</name>
<dbReference type="Pfam" id="PF09880">
    <property type="entry name" value="EhaE"/>
    <property type="match status" value="1"/>
</dbReference>
<gene>
    <name evidence="2" type="ORF">RJ40_02780</name>
</gene>
<dbReference type="KEGG" id="maqe:RJ40_02780"/>
<organism evidence="2 3">
    <name type="scientific">Methanofollis aquaemaris</name>
    <dbReference type="NCBI Taxonomy" id="126734"/>
    <lineage>
        <taxon>Archaea</taxon>
        <taxon>Methanobacteriati</taxon>
        <taxon>Methanobacteriota</taxon>
        <taxon>Stenosarchaea group</taxon>
        <taxon>Methanomicrobia</taxon>
        <taxon>Methanomicrobiales</taxon>
        <taxon>Methanomicrobiaceae</taxon>
        <taxon>Methanofollis</taxon>
    </lineage>
</organism>
<keyword evidence="1" id="KW-1133">Transmembrane helix</keyword>
<dbReference type="InterPro" id="IPR011317">
    <property type="entry name" value="Prd_NiFe_hyd_3_EhaE"/>
</dbReference>